<organism evidence="2 3">
    <name type="scientific">Myroides marinus</name>
    <dbReference type="NCBI Taxonomy" id="703342"/>
    <lineage>
        <taxon>Bacteria</taxon>
        <taxon>Pseudomonadati</taxon>
        <taxon>Bacteroidota</taxon>
        <taxon>Flavobacteriia</taxon>
        <taxon>Flavobacteriales</taxon>
        <taxon>Flavobacteriaceae</taxon>
        <taxon>Myroides</taxon>
    </lineage>
</organism>
<dbReference type="Proteomes" id="UP000076630">
    <property type="component" value="Unassembled WGS sequence"/>
</dbReference>
<protein>
    <submittedName>
        <fullName evidence="2">Uncharacterized protein</fullName>
    </submittedName>
</protein>
<dbReference type="AlphaFoldDB" id="A0A165R088"/>
<keyword evidence="3" id="KW-1185">Reference proteome</keyword>
<accession>A0A165R088</accession>
<gene>
    <name evidence="2" type="ORF">AV926_14225</name>
</gene>
<dbReference type="EMBL" id="LQNU01000070">
    <property type="protein sequence ID" value="KZE77524.1"/>
    <property type="molecule type" value="Genomic_DNA"/>
</dbReference>
<comment type="caution">
    <text evidence="2">The sequence shown here is derived from an EMBL/GenBank/DDBJ whole genome shotgun (WGS) entry which is preliminary data.</text>
</comment>
<keyword evidence="1" id="KW-0732">Signal</keyword>
<feature type="signal peptide" evidence="1">
    <location>
        <begin position="1"/>
        <end position="18"/>
    </location>
</feature>
<feature type="chain" id="PRO_5007865475" evidence="1">
    <location>
        <begin position="19"/>
        <end position="171"/>
    </location>
</feature>
<dbReference type="OrthoDB" id="1351334at2"/>
<reference evidence="2 3" key="1">
    <citation type="submission" date="2016-01" db="EMBL/GenBank/DDBJ databases">
        <title>Whole genome sequencing of Myroides marinus L41.</title>
        <authorList>
            <person name="Hong K.W."/>
        </authorList>
    </citation>
    <scope>NUCLEOTIDE SEQUENCE [LARGE SCALE GENOMIC DNA]</scope>
    <source>
        <strain evidence="2 3">L41</strain>
    </source>
</reference>
<evidence type="ECO:0000256" key="1">
    <source>
        <dbReference type="SAM" id="SignalP"/>
    </source>
</evidence>
<proteinExistence type="predicted"/>
<dbReference type="RefSeq" id="WP_038985347.1">
    <property type="nucleotide sequence ID" value="NZ_JWJO01000012.1"/>
</dbReference>
<evidence type="ECO:0000313" key="2">
    <source>
        <dbReference type="EMBL" id="KZE77524.1"/>
    </source>
</evidence>
<evidence type="ECO:0000313" key="3">
    <source>
        <dbReference type="Proteomes" id="UP000076630"/>
    </source>
</evidence>
<sequence>MKRLLLLFFILTSSSSISQNLTLSELIALKSIEPIGLEEFLSKKKWEFIGAESPDYDHGELGVIQFALEKDIYSNKAKAFIRYYYSDVNIIKRISIQFHTKVKYLEYLDAVKKFNPSLHDSTISGNSITKVYRGKTTTFEFEISKNSDSFGSVSEIFNLMIVSNEDYDLNF</sequence>
<name>A0A165R088_9FLAO</name>